<reference evidence="2 3" key="1">
    <citation type="submission" date="2018-07" db="EMBL/GenBank/DDBJ databases">
        <title>Marsedoiliclastica nanhaica gen. nov. sp. nov., a novel marine hydrocarbonoclastic bacterium isolated from an in-situ enriched hydrocarbon-degrading consortium in deep-sea sediment.</title>
        <authorList>
            <person name="Dong C."/>
            <person name="Ma T."/>
            <person name="Liu R."/>
            <person name="Shao Z."/>
        </authorList>
    </citation>
    <scope>NUCLEOTIDE SEQUENCE [LARGE SCALE GENOMIC DNA]</scope>
    <source>
        <strain evidence="3">soil36-7</strain>
    </source>
</reference>
<keyword evidence="2" id="KW-0808">Transferase</keyword>
<dbReference type="InterPro" id="IPR016181">
    <property type="entry name" value="Acyl_CoA_acyltransferase"/>
</dbReference>
<accession>A0A4P7XHX4</accession>
<proteinExistence type="predicted"/>
<dbReference type="SUPFAM" id="SSF55729">
    <property type="entry name" value="Acyl-CoA N-acyltransferases (Nat)"/>
    <property type="match status" value="1"/>
</dbReference>
<dbReference type="Proteomes" id="UP000298049">
    <property type="component" value="Chromosome"/>
</dbReference>
<dbReference type="OrthoDB" id="9808976at2"/>
<dbReference type="KEGG" id="hmi:soil367_10245"/>
<evidence type="ECO:0000313" key="2">
    <source>
        <dbReference type="EMBL" id="QCF26283.1"/>
    </source>
</evidence>
<dbReference type="AlphaFoldDB" id="A0A4P7XHX4"/>
<dbReference type="GO" id="GO:0016740">
    <property type="term" value="F:transferase activity"/>
    <property type="evidence" value="ECO:0007669"/>
    <property type="project" value="UniProtKB-KW"/>
</dbReference>
<keyword evidence="3" id="KW-1185">Reference proteome</keyword>
<name>A0A4P7XHX4_9ALTE</name>
<dbReference type="Pfam" id="PF13480">
    <property type="entry name" value="Acetyltransf_6"/>
    <property type="match status" value="1"/>
</dbReference>
<dbReference type="EMBL" id="CP031093">
    <property type="protein sequence ID" value="QCF26283.1"/>
    <property type="molecule type" value="Genomic_DNA"/>
</dbReference>
<gene>
    <name evidence="2" type="ORF">soil367_10245</name>
</gene>
<evidence type="ECO:0000313" key="3">
    <source>
        <dbReference type="Proteomes" id="UP000298049"/>
    </source>
</evidence>
<dbReference type="InterPro" id="IPR038740">
    <property type="entry name" value="BioF2-like_GNAT_dom"/>
</dbReference>
<protein>
    <submittedName>
        <fullName evidence="2">GNAT family N-acetyltransferase</fullName>
    </submittedName>
</protein>
<organism evidence="2 3">
    <name type="scientific">Hydrocarboniclastica marina</name>
    <dbReference type="NCBI Taxonomy" id="2259620"/>
    <lineage>
        <taxon>Bacteria</taxon>
        <taxon>Pseudomonadati</taxon>
        <taxon>Pseudomonadota</taxon>
        <taxon>Gammaproteobacteria</taxon>
        <taxon>Alteromonadales</taxon>
        <taxon>Alteromonadaceae</taxon>
        <taxon>Hydrocarboniclastica</taxon>
    </lineage>
</organism>
<sequence length="346" mass="39239">MSVFQSLAWQSAWWKEWGEHHGFALIDPPLNQRSGIYIDRYRIRSLIPVQCLQFVGTNYRRLSTPRTEYNCLSSSGDAKAARARLDDMAAFRWTEAVFRDVHAASSETSAIGSWAASNGWSLREVHRDKAYSVQTSKSFEEYLATLGSGTRLKLFNRRKVLAQLGRVALENYWPGQTDRFFELLNGFHEQRWGAPCFNATSLKFHKAFLQAVDEEGGRPDLSVLTVEGIPTSVVYNVVYQSCSYNLQSGYVENFHKKVALGVLHLGFCLEQAFADETVERFDLLAGSGKKTDYKKHLATDEEELVSLMVVRSGFHRALYRAKDAVARRKAARMQRSDRQKTSGLAV</sequence>
<feature type="domain" description="BioF2-like acetyltransferase" evidence="1">
    <location>
        <begin position="152"/>
        <end position="295"/>
    </location>
</feature>
<evidence type="ECO:0000259" key="1">
    <source>
        <dbReference type="Pfam" id="PF13480"/>
    </source>
</evidence>